<dbReference type="STRING" id="1003.SAMN04488541_100582"/>
<keyword evidence="2" id="KW-1185">Reference proteome</keyword>
<gene>
    <name evidence="1" type="ORF">SAMN04488541_100582</name>
</gene>
<organism evidence="1 2">
    <name type="scientific">Thermoflexibacter ruber</name>
    <dbReference type="NCBI Taxonomy" id="1003"/>
    <lineage>
        <taxon>Bacteria</taxon>
        <taxon>Pseudomonadati</taxon>
        <taxon>Bacteroidota</taxon>
        <taxon>Cytophagia</taxon>
        <taxon>Cytophagales</taxon>
        <taxon>Thermoflexibacteraceae</taxon>
        <taxon>Thermoflexibacter</taxon>
    </lineage>
</organism>
<dbReference type="Proteomes" id="UP000199513">
    <property type="component" value="Unassembled WGS sequence"/>
</dbReference>
<dbReference type="EMBL" id="FONY01000005">
    <property type="protein sequence ID" value="SFE69711.1"/>
    <property type="molecule type" value="Genomic_DNA"/>
</dbReference>
<dbReference type="AlphaFoldDB" id="A0A1I2CN17"/>
<accession>A0A1I2CN17</accession>
<proteinExistence type="predicted"/>
<sequence>MKVQFVKISDYKQDFLPFIFYHSKKYVTLKFDSEKV</sequence>
<evidence type="ECO:0000313" key="2">
    <source>
        <dbReference type="Proteomes" id="UP000199513"/>
    </source>
</evidence>
<protein>
    <submittedName>
        <fullName evidence="1">Uncharacterized protein</fullName>
    </submittedName>
</protein>
<evidence type="ECO:0000313" key="1">
    <source>
        <dbReference type="EMBL" id="SFE69711.1"/>
    </source>
</evidence>
<name>A0A1I2CN17_9BACT</name>
<reference evidence="1 2" key="1">
    <citation type="submission" date="2016-10" db="EMBL/GenBank/DDBJ databases">
        <authorList>
            <person name="de Groot N.N."/>
        </authorList>
    </citation>
    <scope>NUCLEOTIDE SEQUENCE [LARGE SCALE GENOMIC DNA]</scope>
    <source>
        <strain>GEY</strain>
        <strain evidence="2">DSM 9560</strain>
    </source>
</reference>